<dbReference type="InterPro" id="IPR000456">
    <property type="entry name" value="Ribosomal_bL17"/>
</dbReference>
<dbReference type="NCBIfam" id="TIGR00059">
    <property type="entry name" value="L17"/>
    <property type="match status" value="1"/>
</dbReference>
<dbReference type="Proteomes" id="UP000231503">
    <property type="component" value="Unassembled WGS sequence"/>
</dbReference>
<dbReference type="EMBL" id="PFCO01000001">
    <property type="protein sequence ID" value="PIR69886.1"/>
    <property type="molecule type" value="Genomic_DNA"/>
</dbReference>
<comment type="similarity">
    <text evidence="1 4 5">Belongs to the bacterial ribosomal protein bL17 family.</text>
</comment>
<comment type="caution">
    <text evidence="6">The sequence shown here is derived from an EMBL/GenBank/DDBJ whole genome shotgun (WGS) entry which is preliminary data.</text>
</comment>
<dbReference type="GO" id="GO:0006412">
    <property type="term" value="P:translation"/>
    <property type="evidence" value="ECO:0007669"/>
    <property type="project" value="UniProtKB-UniRule"/>
</dbReference>
<evidence type="ECO:0000313" key="7">
    <source>
        <dbReference type="Proteomes" id="UP000231503"/>
    </source>
</evidence>
<dbReference type="HAMAP" id="MF_01368">
    <property type="entry name" value="Ribosomal_bL17"/>
    <property type="match status" value="1"/>
</dbReference>
<dbReference type="PROSITE" id="PS01167">
    <property type="entry name" value="RIBOSOMAL_L17"/>
    <property type="match status" value="1"/>
</dbReference>
<comment type="subunit">
    <text evidence="4">Part of the 50S ribosomal subunit. Contacts protein L32.</text>
</comment>
<evidence type="ECO:0000256" key="1">
    <source>
        <dbReference type="ARBA" id="ARBA00008777"/>
    </source>
</evidence>
<dbReference type="GO" id="GO:0022625">
    <property type="term" value="C:cytosolic large ribosomal subunit"/>
    <property type="evidence" value="ECO:0007669"/>
    <property type="project" value="TreeGrafter"/>
</dbReference>
<dbReference type="AlphaFoldDB" id="A0A2H0TEB6"/>
<dbReference type="PANTHER" id="PTHR14413">
    <property type="entry name" value="RIBOSOMAL PROTEIN L17"/>
    <property type="match status" value="1"/>
</dbReference>
<dbReference type="GO" id="GO:0003735">
    <property type="term" value="F:structural constituent of ribosome"/>
    <property type="evidence" value="ECO:0007669"/>
    <property type="project" value="InterPro"/>
</dbReference>
<sequence length="115" mass="13070">MRHRKKGKILGRKRNSRNALRRSLLRSLILSGKIKTTEAKAKVLRIDAEKMITKARTGSVVARRRAAESLDNRAVKQLFEVVGPRYKERNGGYTRIMKANPRKGDSARMAVIELV</sequence>
<dbReference type="Gene3D" id="3.90.1030.10">
    <property type="entry name" value="Ribosomal protein L17"/>
    <property type="match status" value="1"/>
</dbReference>
<proteinExistence type="inferred from homology"/>
<dbReference type="PANTHER" id="PTHR14413:SF16">
    <property type="entry name" value="LARGE RIBOSOMAL SUBUNIT PROTEIN BL17M"/>
    <property type="match status" value="1"/>
</dbReference>
<dbReference type="InterPro" id="IPR036373">
    <property type="entry name" value="Ribosomal_bL17_sf"/>
</dbReference>
<keyword evidence="2 4" id="KW-0689">Ribosomal protein</keyword>
<dbReference type="Pfam" id="PF01196">
    <property type="entry name" value="Ribosomal_L17"/>
    <property type="match status" value="1"/>
</dbReference>
<dbReference type="SUPFAM" id="SSF64263">
    <property type="entry name" value="Prokaryotic ribosomal protein L17"/>
    <property type="match status" value="1"/>
</dbReference>
<protein>
    <recommendedName>
        <fullName evidence="4">Large ribosomal subunit protein bL17</fullName>
    </recommendedName>
</protein>
<organism evidence="6 7">
    <name type="scientific">Candidatus Niyogibacteria bacterium CG10_big_fil_rev_8_21_14_0_10_46_36</name>
    <dbReference type="NCBI Taxonomy" id="1974726"/>
    <lineage>
        <taxon>Bacteria</taxon>
        <taxon>Candidatus Niyogiibacteriota</taxon>
    </lineage>
</organism>
<dbReference type="InterPro" id="IPR047859">
    <property type="entry name" value="Ribosomal_bL17_CS"/>
</dbReference>
<evidence type="ECO:0000256" key="2">
    <source>
        <dbReference type="ARBA" id="ARBA00022980"/>
    </source>
</evidence>
<accession>A0A2H0TEB6</accession>
<keyword evidence="3 4" id="KW-0687">Ribonucleoprotein</keyword>
<gene>
    <name evidence="4" type="primary">rplQ</name>
    <name evidence="6" type="ORF">COU47_00410</name>
</gene>
<name>A0A2H0TEB6_9BACT</name>
<evidence type="ECO:0000256" key="3">
    <source>
        <dbReference type="ARBA" id="ARBA00023274"/>
    </source>
</evidence>
<evidence type="ECO:0000313" key="6">
    <source>
        <dbReference type="EMBL" id="PIR69886.1"/>
    </source>
</evidence>
<reference evidence="7" key="1">
    <citation type="submission" date="2017-09" db="EMBL/GenBank/DDBJ databases">
        <title>Depth-based differentiation of microbial function through sediment-hosted aquifers and enrichment of novel symbionts in the deep terrestrial subsurface.</title>
        <authorList>
            <person name="Probst A.J."/>
            <person name="Ladd B."/>
            <person name="Jarett J.K."/>
            <person name="Geller-Mcgrath D.E."/>
            <person name="Sieber C.M.K."/>
            <person name="Emerson J.B."/>
            <person name="Anantharaman K."/>
            <person name="Thomas B.C."/>
            <person name="Malmstrom R."/>
            <person name="Stieglmeier M."/>
            <person name="Klingl A."/>
            <person name="Woyke T."/>
            <person name="Ryan C.M."/>
            <person name="Banfield J.F."/>
        </authorList>
    </citation>
    <scope>NUCLEOTIDE SEQUENCE [LARGE SCALE GENOMIC DNA]</scope>
</reference>
<evidence type="ECO:0000256" key="4">
    <source>
        <dbReference type="HAMAP-Rule" id="MF_01368"/>
    </source>
</evidence>
<evidence type="ECO:0000256" key="5">
    <source>
        <dbReference type="RuleBase" id="RU000660"/>
    </source>
</evidence>